<evidence type="ECO:0000256" key="1">
    <source>
        <dbReference type="SAM" id="Phobius"/>
    </source>
</evidence>
<keyword evidence="1" id="KW-0812">Transmembrane</keyword>
<protein>
    <submittedName>
        <fullName evidence="2">Uncharacterized protein</fullName>
    </submittedName>
</protein>
<keyword evidence="1" id="KW-0472">Membrane</keyword>
<evidence type="ECO:0000313" key="2">
    <source>
        <dbReference type="EMBL" id="PFG30663.1"/>
    </source>
</evidence>
<organism evidence="2 3">
    <name type="scientific">Paramicrobacterium agarici</name>
    <dbReference type="NCBI Taxonomy" id="630514"/>
    <lineage>
        <taxon>Bacteria</taxon>
        <taxon>Bacillati</taxon>
        <taxon>Actinomycetota</taxon>
        <taxon>Actinomycetes</taxon>
        <taxon>Micrococcales</taxon>
        <taxon>Microbacteriaceae</taxon>
        <taxon>Paramicrobacterium</taxon>
    </lineage>
</organism>
<keyword evidence="3" id="KW-1185">Reference proteome</keyword>
<proteinExistence type="predicted"/>
<name>A0A2A9DVN4_9MICO</name>
<comment type="caution">
    <text evidence="2">The sequence shown here is derived from an EMBL/GenBank/DDBJ whole genome shotgun (WGS) entry which is preliminary data.</text>
</comment>
<dbReference type="Proteomes" id="UP000221369">
    <property type="component" value="Unassembled WGS sequence"/>
</dbReference>
<feature type="transmembrane region" description="Helical" evidence="1">
    <location>
        <begin position="12"/>
        <end position="31"/>
    </location>
</feature>
<gene>
    <name evidence="2" type="ORF">ATJ78_1598</name>
</gene>
<dbReference type="AlphaFoldDB" id="A0A2A9DVN4"/>
<dbReference type="EMBL" id="PDJE01000001">
    <property type="protein sequence ID" value="PFG30663.1"/>
    <property type="molecule type" value="Genomic_DNA"/>
</dbReference>
<evidence type="ECO:0000313" key="3">
    <source>
        <dbReference type="Proteomes" id="UP000221369"/>
    </source>
</evidence>
<reference evidence="2 3" key="1">
    <citation type="submission" date="2017-10" db="EMBL/GenBank/DDBJ databases">
        <title>Sequencing the genomes of 1000 actinobacteria strains.</title>
        <authorList>
            <person name="Klenk H.-P."/>
        </authorList>
    </citation>
    <scope>NUCLEOTIDE SEQUENCE [LARGE SCALE GENOMIC DNA]</scope>
    <source>
        <strain evidence="2 3">DSM 21798</strain>
    </source>
</reference>
<sequence>MKRRNIRGPRSWHYLLLAMATVGAGTLVVLAL</sequence>
<keyword evidence="1" id="KW-1133">Transmembrane helix</keyword>
<accession>A0A2A9DVN4</accession>